<comment type="caution">
    <text evidence="2">The sequence shown here is derived from an EMBL/GenBank/DDBJ whole genome shotgun (WGS) entry which is preliminary data.</text>
</comment>
<protein>
    <recommendedName>
        <fullName evidence="4">DUF2269 family protein</fullName>
    </recommendedName>
</protein>
<reference evidence="3" key="1">
    <citation type="journal article" date="2019" name="Int. J. Syst. Evol. Microbiol.">
        <title>The Global Catalogue of Microorganisms (GCM) 10K type strain sequencing project: providing services to taxonomists for standard genome sequencing and annotation.</title>
        <authorList>
            <consortium name="The Broad Institute Genomics Platform"/>
            <consortium name="The Broad Institute Genome Sequencing Center for Infectious Disease"/>
            <person name="Wu L."/>
            <person name="Ma J."/>
        </authorList>
    </citation>
    <scope>NUCLEOTIDE SEQUENCE [LARGE SCALE GENOMIC DNA]</scope>
    <source>
        <strain evidence="3">CCM 8749</strain>
    </source>
</reference>
<accession>A0ABW1IH56</accession>
<keyword evidence="1" id="KW-1133">Transmembrane helix</keyword>
<keyword evidence="1" id="KW-0812">Transmembrane</keyword>
<organism evidence="2 3">
    <name type="scientific">Marinicrinis lubricantis</name>
    <dbReference type="NCBI Taxonomy" id="2086470"/>
    <lineage>
        <taxon>Bacteria</taxon>
        <taxon>Bacillati</taxon>
        <taxon>Bacillota</taxon>
        <taxon>Bacilli</taxon>
        <taxon>Bacillales</taxon>
        <taxon>Paenibacillaceae</taxon>
    </lineage>
</organism>
<dbReference type="Proteomes" id="UP001596250">
    <property type="component" value="Unassembled WGS sequence"/>
</dbReference>
<feature type="transmembrane region" description="Helical" evidence="1">
    <location>
        <begin position="67"/>
        <end position="86"/>
    </location>
</feature>
<evidence type="ECO:0008006" key="4">
    <source>
        <dbReference type="Google" id="ProtNLM"/>
    </source>
</evidence>
<feature type="transmembrane region" description="Helical" evidence="1">
    <location>
        <begin position="6"/>
        <end position="29"/>
    </location>
</feature>
<dbReference type="EMBL" id="JBHSQV010000002">
    <property type="protein sequence ID" value="MFC5984945.1"/>
    <property type="molecule type" value="Genomic_DNA"/>
</dbReference>
<keyword evidence="1" id="KW-0472">Membrane</keyword>
<keyword evidence="3" id="KW-1185">Reference proteome</keyword>
<proteinExistence type="predicted"/>
<sequence>MYETMKWLHIISAYLLVLYVLIPFLVGAAKRNTGLASFLAGYNRIGQYLLIIAFLAGGYMISQVEGYSTLWIIVAIVLVLVMFAMSGMMGKPLKALKNRDTSSAGKAVTFSIVFIVAYAAIMAIMSNPQWLS</sequence>
<feature type="transmembrane region" description="Helical" evidence="1">
    <location>
        <begin position="107"/>
        <end position="126"/>
    </location>
</feature>
<dbReference type="RefSeq" id="WP_379891318.1">
    <property type="nucleotide sequence ID" value="NZ_CBCSCT010000008.1"/>
</dbReference>
<evidence type="ECO:0000256" key="1">
    <source>
        <dbReference type="SAM" id="Phobius"/>
    </source>
</evidence>
<evidence type="ECO:0000313" key="2">
    <source>
        <dbReference type="EMBL" id="MFC5984945.1"/>
    </source>
</evidence>
<feature type="transmembrane region" description="Helical" evidence="1">
    <location>
        <begin position="41"/>
        <end position="61"/>
    </location>
</feature>
<gene>
    <name evidence="2" type="ORF">ACFPXP_00290</name>
</gene>
<evidence type="ECO:0000313" key="3">
    <source>
        <dbReference type="Proteomes" id="UP001596250"/>
    </source>
</evidence>
<name>A0ABW1IH56_9BACL</name>